<dbReference type="AlphaFoldDB" id="A0AA36NET4"/>
<dbReference type="GO" id="GO:0008194">
    <property type="term" value="F:UDP-glycosyltransferase activity"/>
    <property type="evidence" value="ECO:0007669"/>
    <property type="project" value="InterPro"/>
</dbReference>
<sequence>MARVAVFNMEIVGTVNPVLPVVAELVKQGCDVRYYLSKDTFAKDVADLGANVYKFDDFFPRWAELLESKEEAAWLSAHYPEGVPEPSASGVPMRMLYYSLPAGVCLGRRLLETWSSWRPDIVLYNCMLLHPYLAARKLGIPTCSFSTYPGPGTPMHLYALKPQEREAFDQSLAQSPGLRPANEIAKEFFGVDVFESQLLCRFFSPDRNLVFSIPELQGVVEKHQEKRLVSSSFRWVGSTDPELSGREPRVAAEPEAGDEPWLVPAGVKVIVVSLGSMTVDSRWEAPEHVSSTGFVTGRQFSQRLWSELIEFFGHRSDVRVILAVGPKEEAVEMLGELPPNVVARRYLDQVAALSHADVFVTHGGFNSIKEGILLAVPMVVVPFCVDQPTNGEAIERQKAGLCFPDLLATPRGELTAAVERSFCEEFRRRSGELGEALRAAGGAPAAAEACLSLLSERASAGGA</sequence>
<comment type="caution">
    <text evidence="2">The sequence shown here is derived from an EMBL/GenBank/DDBJ whole genome shotgun (WGS) entry which is preliminary data.</text>
</comment>
<dbReference type="Pfam" id="PF00201">
    <property type="entry name" value="UDPGT"/>
    <property type="match status" value="1"/>
</dbReference>
<dbReference type="EMBL" id="CAUJNA010003797">
    <property type="protein sequence ID" value="CAJ1409970.1"/>
    <property type="molecule type" value="Genomic_DNA"/>
</dbReference>
<dbReference type="Gene3D" id="3.40.50.2000">
    <property type="entry name" value="Glycogen Phosphorylase B"/>
    <property type="match status" value="2"/>
</dbReference>
<dbReference type="InterPro" id="IPR002213">
    <property type="entry name" value="UDP_glucos_trans"/>
</dbReference>
<protein>
    <recommendedName>
        <fullName evidence="4">Glycosyltransferase</fullName>
    </recommendedName>
</protein>
<organism evidence="2 3">
    <name type="scientific">Effrenium voratum</name>
    <dbReference type="NCBI Taxonomy" id="2562239"/>
    <lineage>
        <taxon>Eukaryota</taxon>
        <taxon>Sar</taxon>
        <taxon>Alveolata</taxon>
        <taxon>Dinophyceae</taxon>
        <taxon>Suessiales</taxon>
        <taxon>Symbiodiniaceae</taxon>
        <taxon>Effrenium</taxon>
    </lineage>
</organism>
<accession>A0AA36NET4</accession>
<dbReference type="Proteomes" id="UP001178507">
    <property type="component" value="Unassembled WGS sequence"/>
</dbReference>
<proteinExistence type="predicted"/>
<evidence type="ECO:0000256" key="1">
    <source>
        <dbReference type="ARBA" id="ARBA00022679"/>
    </source>
</evidence>
<evidence type="ECO:0008006" key="4">
    <source>
        <dbReference type="Google" id="ProtNLM"/>
    </source>
</evidence>
<evidence type="ECO:0000313" key="3">
    <source>
        <dbReference type="Proteomes" id="UP001178507"/>
    </source>
</evidence>
<reference evidence="2" key="1">
    <citation type="submission" date="2023-08" db="EMBL/GenBank/DDBJ databases">
        <authorList>
            <person name="Chen Y."/>
            <person name="Shah S."/>
            <person name="Dougan E. K."/>
            <person name="Thang M."/>
            <person name="Chan C."/>
        </authorList>
    </citation>
    <scope>NUCLEOTIDE SEQUENCE</scope>
</reference>
<dbReference type="CDD" id="cd03784">
    <property type="entry name" value="GT1_Gtf-like"/>
    <property type="match status" value="1"/>
</dbReference>
<dbReference type="PANTHER" id="PTHR48050:SF13">
    <property type="entry name" value="STEROL 3-BETA-GLUCOSYLTRANSFERASE UGT80A2"/>
    <property type="match status" value="1"/>
</dbReference>
<keyword evidence="1" id="KW-0808">Transferase</keyword>
<name>A0AA36NET4_9DINO</name>
<keyword evidence="3" id="KW-1185">Reference proteome</keyword>
<gene>
    <name evidence="2" type="ORF">EVOR1521_LOCUS30928</name>
</gene>
<dbReference type="PANTHER" id="PTHR48050">
    <property type="entry name" value="STEROL 3-BETA-GLUCOSYLTRANSFERASE"/>
    <property type="match status" value="1"/>
</dbReference>
<evidence type="ECO:0000313" key="2">
    <source>
        <dbReference type="EMBL" id="CAJ1409970.1"/>
    </source>
</evidence>
<dbReference type="SUPFAM" id="SSF53756">
    <property type="entry name" value="UDP-Glycosyltransferase/glycogen phosphorylase"/>
    <property type="match status" value="1"/>
</dbReference>
<dbReference type="InterPro" id="IPR050426">
    <property type="entry name" value="Glycosyltransferase_28"/>
</dbReference>